<dbReference type="AlphaFoldDB" id="A0A3E2NUU6"/>
<accession>A0A3E2NUU6</accession>
<evidence type="ECO:0008006" key="3">
    <source>
        <dbReference type="Google" id="ProtNLM"/>
    </source>
</evidence>
<name>A0A3E2NUU6_9SPHI</name>
<proteinExistence type="predicted"/>
<gene>
    <name evidence="1" type="ORF">DYU05_04075</name>
</gene>
<organism evidence="1 2">
    <name type="scientific">Mucilaginibacter terrenus</name>
    <dbReference type="NCBI Taxonomy" id="2482727"/>
    <lineage>
        <taxon>Bacteria</taxon>
        <taxon>Pseudomonadati</taxon>
        <taxon>Bacteroidota</taxon>
        <taxon>Sphingobacteriia</taxon>
        <taxon>Sphingobacteriales</taxon>
        <taxon>Sphingobacteriaceae</taxon>
        <taxon>Mucilaginibacter</taxon>
    </lineage>
</organism>
<sequence>MNSNKKYRINEALDKLPIKKHKQALHILPALLGVSQATLNNYRAMEVGDKQDIPHTAVLKLERFFDLQAGELRNFDVDVVPISKRPDEPDDVAGDFSLSK</sequence>
<keyword evidence="2" id="KW-1185">Reference proteome</keyword>
<protein>
    <recommendedName>
        <fullName evidence="3">XRE family transcriptional regulator</fullName>
    </recommendedName>
</protein>
<dbReference type="Proteomes" id="UP000260823">
    <property type="component" value="Unassembled WGS sequence"/>
</dbReference>
<evidence type="ECO:0000313" key="2">
    <source>
        <dbReference type="Proteomes" id="UP000260823"/>
    </source>
</evidence>
<comment type="caution">
    <text evidence="1">The sequence shown here is derived from an EMBL/GenBank/DDBJ whole genome shotgun (WGS) entry which is preliminary data.</text>
</comment>
<reference evidence="1 2" key="1">
    <citation type="submission" date="2018-08" db="EMBL/GenBank/DDBJ databases">
        <title>Mucilaginibacter terrae sp. nov., isolated from manganese diggings.</title>
        <authorList>
            <person name="Huang Y."/>
            <person name="Zhou Z."/>
        </authorList>
    </citation>
    <scope>NUCLEOTIDE SEQUENCE [LARGE SCALE GENOMIC DNA]</scope>
    <source>
        <strain evidence="1 2">ZH6</strain>
    </source>
</reference>
<dbReference type="EMBL" id="QWDE01000001">
    <property type="protein sequence ID" value="RFZ84793.1"/>
    <property type="molecule type" value="Genomic_DNA"/>
</dbReference>
<evidence type="ECO:0000313" key="1">
    <source>
        <dbReference type="EMBL" id="RFZ84793.1"/>
    </source>
</evidence>